<feature type="compositionally biased region" description="Basic and acidic residues" evidence="1">
    <location>
        <begin position="715"/>
        <end position="740"/>
    </location>
</feature>
<feature type="compositionally biased region" description="Polar residues" evidence="1">
    <location>
        <begin position="465"/>
        <end position="474"/>
    </location>
</feature>
<feature type="compositionally biased region" description="Polar residues" evidence="1">
    <location>
        <begin position="365"/>
        <end position="378"/>
    </location>
</feature>
<dbReference type="EMBL" id="JAADJZ010000024">
    <property type="protein sequence ID" value="KAF2867290.1"/>
    <property type="molecule type" value="Genomic_DNA"/>
</dbReference>
<feature type="compositionally biased region" description="Acidic residues" evidence="1">
    <location>
        <begin position="53"/>
        <end position="68"/>
    </location>
</feature>
<evidence type="ECO:0000313" key="3">
    <source>
        <dbReference type="Proteomes" id="UP000481861"/>
    </source>
</evidence>
<feature type="compositionally biased region" description="Basic and acidic residues" evidence="1">
    <location>
        <begin position="538"/>
        <end position="548"/>
    </location>
</feature>
<feature type="compositionally biased region" description="Polar residues" evidence="1">
    <location>
        <begin position="562"/>
        <end position="604"/>
    </location>
</feature>
<feature type="compositionally biased region" description="Low complexity" evidence="1">
    <location>
        <begin position="77"/>
        <end position="91"/>
    </location>
</feature>
<feature type="compositionally biased region" description="Low complexity" evidence="1">
    <location>
        <begin position="273"/>
        <end position="290"/>
    </location>
</feature>
<feature type="compositionally biased region" description="Low complexity" evidence="1">
    <location>
        <begin position="302"/>
        <end position="312"/>
    </location>
</feature>
<feature type="compositionally biased region" description="Polar residues" evidence="1">
    <location>
        <begin position="1130"/>
        <end position="1140"/>
    </location>
</feature>
<organism evidence="2 3">
    <name type="scientific">Massariosphaeria phaeospora</name>
    <dbReference type="NCBI Taxonomy" id="100035"/>
    <lineage>
        <taxon>Eukaryota</taxon>
        <taxon>Fungi</taxon>
        <taxon>Dikarya</taxon>
        <taxon>Ascomycota</taxon>
        <taxon>Pezizomycotina</taxon>
        <taxon>Dothideomycetes</taxon>
        <taxon>Pleosporomycetidae</taxon>
        <taxon>Pleosporales</taxon>
        <taxon>Pleosporales incertae sedis</taxon>
        <taxon>Massariosphaeria</taxon>
    </lineage>
</organism>
<feature type="compositionally biased region" description="Polar residues" evidence="1">
    <location>
        <begin position="642"/>
        <end position="651"/>
    </location>
</feature>
<evidence type="ECO:0000313" key="2">
    <source>
        <dbReference type="EMBL" id="KAF2867290.1"/>
    </source>
</evidence>
<name>A0A7C8I7P9_9PLEO</name>
<feature type="compositionally biased region" description="Polar residues" evidence="1">
    <location>
        <begin position="1031"/>
        <end position="1054"/>
    </location>
</feature>
<dbReference type="OrthoDB" id="5151921at2759"/>
<feature type="compositionally biased region" description="Polar residues" evidence="1">
    <location>
        <begin position="253"/>
        <end position="265"/>
    </location>
</feature>
<sequence length="1255" mass="133476">MSGPYRFTQDSGRSPLDRPHQNLQPAAQPVSYKTNVNRAKTKKWVEAKKNAYDGDDWGDYDEYDEYGTEQDPPPEPAGYGARQAQGQHGAQPSRSFTDPYRQGPQQPARRNSFETGDEHRAFSSMTPVQETPSQQPWAAQAPPPIQTQPAMRQASGAESESSDTPQHRRDFSPSAMPPPLLTKISPAPFGSSTSSPANTQFPPRKSSIGQVDSPVAISPRNRAPSNPATLPFVRPADIYRRVEEERFRERASMDTSRPSLDSLNSPPGPQERPNAASPSAPQAPSLPQAQGISAFDGGFWPGGPQSQQGPGPDSEGFRSVVDQAFTRVDEQRSVPPTPTSKQSDSGVSRSNTDSTSGISPIMSRVPSSATSALRNRNQPGGDGSTPAIAEEASESNTPVSRPTSNNTMLGGAYQVPRKPSPSHSRNISGSSTTDTGLATPTPGESPARSPAFEVREAVPEPETAVLNSTRSTSPDVMEGGLKGKSPAYATREADIASAMRTNPGQYASELSAAEQQSQDAYLDSHNAQSPTDTSLSRSRSESPSKGRVQELAGKFGDVSASRRGSTQSFNSRSSIQSWEKSPGNSRPSSPTKAVPSQLTSSVNDQRPAAGREVSFRPKLPGQWESYATSVPTSSDHDEQDEQLSSHQSYTPDNVRARSPLDEVDLTPTTAKHPVATTGPAPTLTSDPLAALKAAGSAMGEAIQASVGLGSSSSELTHDQAAKHDRGDVYPHKPWQLDRTESSVSTAPPTPPARDTPSSEDMPPPPHLKEKTPEAFPFYNQRQAPVRPTVLPQLSTAPSADDQESDRLRKEIVASLTPQRTSSTPDVDMDRSSLQPIGPSDANRASSILPREYDSYWADGDQTSHDLGRGEGSGPPQASIEHSLPASTSMASEHLEPAKPSIMTRFSWEDNPTPDGHKHAGSSVPVQDAAQEDPNTPSITQSRENETYGGLPAPYFGPNHSVANAGPDNFHDRSIAERSPTPPPASAKPVTSPQTRAIREASPPSGLHVVNSSLNPEAVDMPPRLSAEASLPPQQSDVSPEEATTSHGHTGQQDGEVTPVAETTHGVSFTQGSLPKSPTSDKDKLLGFRDIVTITSSSERIATYNKTRDQWASTDHGLNDWISSAVTSNPELATHPVSQPRPQVAASSLRHRPTGSLSLFGKHSAPSAQQATTGPYYEQYNSAAAQVPTTPTASGAPPPGSNTSSFGGRSTSHQMQTKGKDLLHTAGLLSGKGMTGAKGLFAKGKSRFKGGDKVDK</sequence>
<reference evidence="2 3" key="1">
    <citation type="submission" date="2020-01" db="EMBL/GenBank/DDBJ databases">
        <authorList>
            <consortium name="DOE Joint Genome Institute"/>
            <person name="Haridas S."/>
            <person name="Albert R."/>
            <person name="Binder M."/>
            <person name="Bloem J."/>
            <person name="Labutti K."/>
            <person name="Salamov A."/>
            <person name="Andreopoulos B."/>
            <person name="Baker S.E."/>
            <person name="Barry K."/>
            <person name="Bills G."/>
            <person name="Bluhm B.H."/>
            <person name="Cannon C."/>
            <person name="Castanera R."/>
            <person name="Culley D.E."/>
            <person name="Daum C."/>
            <person name="Ezra D."/>
            <person name="Gonzalez J.B."/>
            <person name="Henrissat B."/>
            <person name="Kuo A."/>
            <person name="Liang C."/>
            <person name="Lipzen A."/>
            <person name="Lutzoni F."/>
            <person name="Magnuson J."/>
            <person name="Mondo S."/>
            <person name="Nolan M."/>
            <person name="Ohm R."/>
            <person name="Pangilinan J."/>
            <person name="Park H.-J.H."/>
            <person name="Ramirez L."/>
            <person name="Alfaro M."/>
            <person name="Sun H."/>
            <person name="Tritt A."/>
            <person name="Yoshinaga Y."/>
            <person name="Zwiers L.-H.L."/>
            <person name="Turgeon B.G."/>
            <person name="Goodwin S.B."/>
            <person name="Spatafora J.W."/>
            <person name="Crous P.W."/>
            <person name="Grigoriev I.V."/>
        </authorList>
    </citation>
    <scope>NUCLEOTIDE SEQUENCE [LARGE SCALE GENOMIC DNA]</scope>
    <source>
        <strain evidence="2 3">CBS 611.86</strain>
    </source>
</reference>
<feature type="compositionally biased region" description="Polar residues" evidence="1">
    <location>
        <begin position="21"/>
        <end position="38"/>
    </location>
</feature>
<feature type="compositionally biased region" description="Polar residues" evidence="1">
    <location>
        <begin position="1165"/>
        <end position="1183"/>
    </location>
</feature>
<protein>
    <submittedName>
        <fullName evidence="2">Uncharacterized protein</fullName>
    </submittedName>
</protein>
<feature type="region of interest" description="Disordered" evidence="1">
    <location>
        <begin position="1130"/>
        <end position="1217"/>
    </location>
</feature>
<feature type="region of interest" description="Disordered" evidence="1">
    <location>
        <begin position="1232"/>
        <end position="1255"/>
    </location>
</feature>
<evidence type="ECO:0000256" key="1">
    <source>
        <dbReference type="SAM" id="MobiDB-lite"/>
    </source>
</evidence>
<feature type="compositionally biased region" description="Polar residues" evidence="1">
    <location>
        <begin position="1201"/>
        <end position="1216"/>
    </location>
</feature>
<feature type="region of interest" description="Disordered" evidence="1">
    <location>
        <begin position="1"/>
        <end position="687"/>
    </location>
</feature>
<feature type="compositionally biased region" description="Polar residues" evidence="1">
    <location>
        <begin position="815"/>
        <end position="824"/>
    </location>
</feature>
<feature type="compositionally biased region" description="Polar residues" evidence="1">
    <location>
        <begin position="1064"/>
        <end position="1077"/>
    </location>
</feature>
<feature type="compositionally biased region" description="Basic and acidic residues" evidence="1">
    <location>
        <begin position="43"/>
        <end position="52"/>
    </location>
</feature>
<feature type="compositionally biased region" description="Polar residues" evidence="1">
    <location>
        <begin position="513"/>
        <end position="533"/>
    </location>
</feature>
<comment type="caution">
    <text evidence="2">The sequence shown here is derived from an EMBL/GenBank/DDBJ whole genome shotgun (WGS) entry which is preliminary data.</text>
</comment>
<accession>A0A7C8I7P9</accession>
<dbReference type="Proteomes" id="UP000481861">
    <property type="component" value="Unassembled WGS sequence"/>
</dbReference>
<proteinExistence type="predicted"/>
<feature type="compositionally biased region" description="Polar residues" evidence="1">
    <location>
        <begin position="190"/>
        <end position="201"/>
    </location>
</feature>
<gene>
    <name evidence="2" type="ORF">BDV95DRAFT_189124</name>
</gene>
<feature type="compositionally biased region" description="Polar residues" evidence="1">
    <location>
        <begin position="421"/>
        <end position="438"/>
    </location>
</feature>
<feature type="compositionally biased region" description="Basic and acidic residues" evidence="1">
    <location>
        <begin position="237"/>
        <end position="252"/>
    </location>
</feature>
<feature type="compositionally biased region" description="Polar residues" evidence="1">
    <location>
        <begin position="932"/>
        <end position="941"/>
    </location>
</feature>
<keyword evidence="3" id="KW-1185">Reference proteome</keyword>
<feature type="compositionally biased region" description="Polar residues" evidence="1">
    <location>
        <begin position="339"/>
        <end position="358"/>
    </location>
</feature>
<feature type="region of interest" description="Disordered" evidence="1">
    <location>
        <begin position="705"/>
        <end position="1082"/>
    </location>
</feature>
<feature type="compositionally biased region" description="Polar residues" evidence="1">
    <location>
        <begin position="394"/>
        <end position="408"/>
    </location>
</feature>
<dbReference type="AlphaFoldDB" id="A0A7C8I7P9"/>